<feature type="signal peptide" evidence="1">
    <location>
        <begin position="1"/>
        <end position="26"/>
    </location>
</feature>
<protein>
    <recommendedName>
        <fullName evidence="4">Interleukin-11b</fullName>
    </recommendedName>
</protein>
<dbReference type="GO" id="GO:0008284">
    <property type="term" value="P:positive regulation of cell population proliferation"/>
    <property type="evidence" value="ECO:0007669"/>
    <property type="project" value="TreeGrafter"/>
</dbReference>
<evidence type="ECO:0000313" key="3">
    <source>
        <dbReference type="Proteomes" id="UP000007303"/>
    </source>
</evidence>
<dbReference type="Ensembl" id="ENSTNIT00000004313.1">
    <property type="protein sequence ID" value="ENSTNIP00000004179.1"/>
    <property type="gene ID" value="ENSTNIG00000001814.1"/>
</dbReference>
<name>H3C7F7_TETNG</name>
<dbReference type="PRINTS" id="PR01946">
    <property type="entry name" value="IL11BFISH"/>
</dbReference>
<keyword evidence="3" id="KW-1185">Reference proteome</keyword>
<dbReference type="InParanoid" id="H3C7F7"/>
<dbReference type="Gene3D" id="1.20.1250.10">
    <property type="match status" value="1"/>
</dbReference>
<keyword evidence="1" id="KW-0732">Signal</keyword>
<dbReference type="InterPro" id="IPR020438">
    <property type="entry name" value="IL-11"/>
</dbReference>
<dbReference type="AlphaFoldDB" id="H3C7F7"/>
<dbReference type="GO" id="GO:0005737">
    <property type="term" value="C:cytoplasm"/>
    <property type="evidence" value="ECO:0007669"/>
    <property type="project" value="TreeGrafter"/>
</dbReference>
<accession>H3C7F7</accession>
<reference evidence="2" key="3">
    <citation type="submission" date="2025-09" db="UniProtKB">
        <authorList>
            <consortium name="Ensembl"/>
        </authorList>
    </citation>
    <scope>IDENTIFICATION</scope>
</reference>
<dbReference type="GO" id="GO:0008083">
    <property type="term" value="F:growth factor activity"/>
    <property type="evidence" value="ECO:0007669"/>
    <property type="project" value="TreeGrafter"/>
</dbReference>
<dbReference type="InterPro" id="IPR020462">
    <property type="entry name" value="IL-11B_fish"/>
</dbReference>
<evidence type="ECO:0008006" key="4">
    <source>
        <dbReference type="Google" id="ProtNLM"/>
    </source>
</evidence>
<dbReference type="Proteomes" id="UP000007303">
    <property type="component" value="Unassembled WGS sequence"/>
</dbReference>
<dbReference type="PANTHER" id="PTHR16922">
    <property type="entry name" value="INTERLEUKIN 11"/>
    <property type="match status" value="1"/>
</dbReference>
<dbReference type="InterPro" id="IPR009079">
    <property type="entry name" value="4_helix_cytokine-like_core"/>
</dbReference>
<dbReference type="OMA" id="MIHQVES"/>
<proteinExistence type="predicted"/>
<dbReference type="GO" id="GO:0005125">
    <property type="term" value="F:cytokine activity"/>
    <property type="evidence" value="ECO:0007669"/>
    <property type="project" value="TreeGrafter"/>
</dbReference>
<reference evidence="2" key="2">
    <citation type="submission" date="2025-08" db="UniProtKB">
        <authorList>
            <consortium name="Ensembl"/>
        </authorList>
    </citation>
    <scope>IDENTIFICATION</scope>
</reference>
<organism evidence="2 3">
    <name type="scientific">Tetraodon nigroviridis</name>
    <name type="common">Spotted green pufferfish</name>
    <name type="synonym">Chelonodon nigroviridis</name>
    <dbReference type="NCBI Taxonomy" id="99883"/>
    <lineage>
        <taxon>Eukaryota</taxon>
        <taxon>Metazoa</taxon>
        <taxon>Chordata</taxon>
        <taxon>Craniata</taxon>
        <taxon>Vertebrata</taxon>
        <taxon>Euteleostomi</taxon>
        <taxon>Actinopterygii</taxon>
        <taxon>Neopterygii</taxon>
        <taxon>Teleostei</taxon>
        <taxon>Neoteleostei</taxon>
        <taxon>Acanthomorphata</taxon>
        <taxon>Eupercaria</taxon>
        <taxon>Tetraodontiformes</taxon>
        <taxon>Tetradontoidea</taxon>
        <taxon>Tetraodontidae</taxon>
        <taxon>Tetraodon</taxon>
    </lineage>
</organism>
<evidence type="ECO:0000313" key="2">
    <source>
        <dbReference type="Ensembl" id="ENSTNIP00000004179.1"/>
    </source>
</evidence>
<dbReference type="STRING" id="99883.ENSTNIP00000004179"/>
<reference evidence="3" key="1">
    <citation type="journal article" date="2004" name="Nature">
        <title>Genome duplication in the teleost fish Tetraodon nigroviridis reveals the early vertebrate proto-karyotype.</title>
        <authorList>
            <person name="Jaillon O."/>
            <person name="Aury J.-M."/>
            <person name="Brunet F."/>
            <person name="Petit J.-L."/>
            <person name="Stange-Thomann N."/>
            <person name="Mauceli E."/>
            <person name="Bouneau L."/>
            <person name="Fischer C."/>
            <person name="Ozouf-Costaz C."/>
            <person name="Bernot A."/>
            <person name="Nicaud S."/>
            <person name="Jaffe D."/>
            <person name="Fisher S."/>
            <person name="Lutfalla G."/>
            <person name="Dossat C."/>
            <person name="Segurens B."/>
            <person name="Dasilva C."/>
            <person name="Salanoubat M."/>
            <person name="Levy M."/>
            <person name="Boudet N."/>
            <person name="Castellano S."/>
            <person name="Anthouard V."/>
            <person name="Jubin C."/>
            <person name="Castelli V."/>
            <person name="Katinka M."/>
            <person name="Vacherie B."/>
            <person name="Biemont C."/>
            <person name="Skalli Z."/>
            <person name="Cattolico L."/>
            <person name="Poulain J."/>
            <person name="De Berardinis V."/>
            <person name="Cruaud C."/>
            <person name="Duprat S."/>
            <person name="Brottier P."/>
            <person name="Coutanceau J.-P."/>
            <person name="Gouzy J."/>
            <person name="Parra G."/>
            <person name="Lardier G."/>
            <person name="Chapple C."/>
            <person name="McKernan K.J."/>
            <person name="McEwan P."/>
            <person name="Bosak S."/>
            <person name="Kellis M."/>
            <person name="Volff J.-N."/>
            <person name="Guigo R."/>
            <person name="Zody M.C."/>
            <person name="Mesirov J."/>
            <person name="Lindblad-Toh K."/>
            <person name="Birren B."/>
            <person name="Nusbaum C."/>
            <person name="Kahn D."/>
            <person name="Robinson-Rechavi M."/>
            <person name="Laudet V."/>
            <person name="Schachter V."/>
            <person name="Quetier F."/>
            <person name="Saurin W."/>
            <person name="Scarpelli C."/>
            <person name="Wincker P."/>
            <person name="Lander E.S."/>
            <person name="Weissenbach J."/>
            <person name="Roest Crollius H."/>
        </authorList>
    </citation>
    <scope>NUCLEOTIDE SEQUENCE [LARGE SCALE GENOMIC DNA]</scope>
</reference>
<evidence type="ECO:0000256" key="1">
    <source>
        <dbReference type="SAM" id="SignalP"/>
    </source>
</evidence>
<dbReference type="GeneTree" id="ENSGT00390000007165"/>
<dbReference type="Pfam" id="PF07400">
    <property type="entry name" value="IL11"/>
    <property type="match status" value="1"/>
</dbReference>
<dbReference type="GO" id="GO:0043410">
    <property type="term" value="P:positive regulation of MAPK cascade"/>
    <property type="evidence" value="ECO:0007669"/>
    <property type="project" value="TreeGrafter"/>
</dbReference>
<feature type="chain" id="PRO_5045231420" description="Interleukin-11b" evidence="1">
    <location>
        <begin position="27"/>
        <end position="211"/>
    </location>
</feature>
<dbReference type="SUPFAM" id="SSF47266">
    <property type="entry name" value="4-helical cytokines"/>
    <property type="match status" value="1"/>
</dbReference>
<dbReference type="PANTHER" id="PTHR16922:SF0">
    <property type="entry name" value="INTERLEUKIN-11"/>
    <property type="match status" value="1"/>
</dbReference>
<sequence>MPVIDDSAPNLLCLLLLAELIVHSTCRPAGGAALCTNLKSMLHQVDRLIGLSSKLHGLSDEEVLIIARMENSLDSLPHLQHSAEYFRSLQVNESFSQLYLQTESFRQHVDWLKRAQDNCSLPSQAARSSSAHLLQLSKLLDASLQQMDQAVPQAPLPSFPVVSSSFEVLQFSVEISDQLTVLSCRWRSCTGLRRTAREVSKMPTFTVRLLK</sequence>